<dbReference type="Pfam" id="PF12937">
    <property type="entry name" value="F-box-like"/>
    <property type="match status" value="1"/>
</dbReference>
<dbReference type="Proteomes" id="UP000202511">
    <property type="component" value="Segment"/>
</dbReference>
<proteinExistence type="predicted"/>
<dbReference type="InterPro" id="IPR001810">
    <property type="entry name" value="F-box_dom"/>
</dbReference>
<name>A0A0B5J200_9VIRU</name>
<dbReference type="SMART" id="SM00698">
    <property type="entry name" value="MORN"/>
    <property type="match status" value="5"/>
</dbReference>
<dbReference type="PANTHER" id="PTHR43215:SF14">
    <property type="entry name" value="RADIAL SPOKE HEAD 1 HOMOLOG"/>
    <property type="match status" value="1"/>
</dbReference>
<evidence type="ECO:0000313" key="4">
    <source>
        <dbReference type="Proteomes" id="UP000202511"/>
    </source>
</evidence>
<evidence type="ECO:0000313" key="3">
    <source>
        <dbReference type="EMBL" id="AJF97574.1"/>
    </source>
</evidence>
<feature type="domain" description="F-box" evidence="2">
    <location>
        <begin position="19"/>
        <end position="51"/>
    </location>
</feature>
<dbReference type="CDD" id="cd09917">
    <property type="entry name" value="F-box_SF"/>
    <property type="match status" value="1"/>
</dbReference>
<organism evidence="3 4">
    <name type="scientific">Pandoravirus inopinatum</name>
    <dbReference type="NCBI Taxonomy" id="1605721"/>
    <lineage>
        <taxon>Viruses</taxon>
        <taxon>Pandoravirus</taxon>
    </lineage>
</organism>
<dbReference type="RefSeq" id="YP_009119809.1">
    <property type="nucleotide sequence ID" value="NC_026440.1"/>
</dbReference>
<reference evidence="3 4" key="1">
    <citation type="journal article" date="2015" name="Parasitol. Res.">
        <title>Viruses in close associations with free-living amoebae.</title>
        <authorList>
            <person name="Scheid P."/>
        </authorList>
    </citation>
    <scope>NUCLEOTIDE SEQUENCE [LARGE SCALE GENOMIC DNA]</scope>
    <source>
        <strain evidence="3">KlaHel</strain>
    </source>
</reference>
<dbReference type="SUPFAM" id="SSF81383">
    <property type="entry name" value="F-box domain"/>
    <property type="match status" value="1"/>
</dbReference>
<dbReference type="EMBL" id="KP136319">
    <property type="protein sequence ID" value="AJF97574.1"/>
    <property type="molecule type" value="Genomic_DNA"/>
</dbReference>
<dbReference type="InterPro" id="IPR003409">
    <property type="entry name" value="MORN"/>
</dbReference>
<dbReference type="Gene3D" id="2.20.110.10">
    <property type="entry name" value="Histone H3 K4-specific methyltransferase SET7/9 N-terminal domain"/>
    <property type="match status" value="2"/>
</dbReference>
<keyword evidence="1" id="KW-0677">Repeat</keyword>
<dbReference type="SUPFAM" id="SSF82185">
    <property type="entry name" value="Histone H3 K4-specific methyltransferase SET7/9 N-terminal domain"/>
    <property type="match status" value="2"/>
</dbReference>
<accession>A0A0B5J200</accession>
<dbReference type="KEGG" id="vg:23462491"/>
<dbReference type="GeneID" id="23462491"/>
<evidence type="ECO:0000259" key="2">
    <source>
        <dbReference type="Pfam" id="PF12937"/>
    </source>
</evidence>
<sequence>MQTLQQSPTRKTNHPSSLHALPPEIVIEIIGRLTSLRDLAALGATCRAWYSDLATGPCGRLLCLQVLPMDALKAWDRRFGSTPSQLPLWTVYGLLVQDDDPDRRDRLPCLGSDHLLRYWGKPTQDDVRIDADDDDAFSGHGIGLPADAPAGPYGSWGVGEWKDGEIVHGLGSSLLSPLGAAHIEQEQKGKIPDMCTCDTGHAPEWSCADRGKGGSRWKFTHRAWCPCSGSFADFTGAWAEGLPINGTATYGRNAAYQGHFCDGIFHGAGTLATAEGNAYTGEWRRGRPHGSGAMTGAVGVERLPFIVLPAKSKKKRATTAAVAVTNHYRGEWRNGKRHGEGTQTWTNGRRYDGRWHDNLPHGEGVCTTPDGITYRGSWHEGRAHGLMESTDADGRRRTTTYWIHGHKVSAMAHRRYQETGKHQSTARCIIHTLIGR</sequence>
<dbReference type="PANTHER" id="PTHR43215">
    <property type="entry name" value="RADIAL SPOKE HEAD 1 HOMOLOG"/>
    <property type="match status" value="1"/>
</dbReference>
<dbReference type="InterPro" id="IPR036047">
    <property type="entry name" value="F-box-like_dom_sf"/>
</dbReference>
<dbReference type="Pfam" id="PF02493">
    <property type="entry name" value="MORN"/>
    <property type="match status" value="5"/>
</dbReference>
<evidence type="ECO:0000256" key="1">
    <source>
        <dbReference type="ARBA" id="ARBA00022737"/>
    </source>
</evidence>
<protein>
    <submittedName>
        <fullName evidence="3">Morn repeat protein</fullName>
    </submittedName>
</protein>